<keyword evidence="4" id="KW-1185">Reference proteome</keyword>
<feature type="compositionally biased region" description="Basic and acidic residues" evidence="1">
    <location>
        <begin position="323"/>
        <end position="332"/>
    </location>
</feature>
<dbReference type="EMBL" id="NJEU01000006">
    <property type="protein sequence ID" value="PHH83621.1"/>
    <property type="molecule type" value="Genomic_DNA"/>
</dbReference>
<evidence type="ECO:0000313" key="3">
    <source>
        <dbReference type="EMBL" id="PHH83621.1"/>
    </source>
</evidence>
<proteinExistence type="predicted"/>
<protein>
    <recommendedName>
        <fullName evidence="5">Cytoskeleton-associated protein</fullName>
    </recommendedName>
</protein>
<feature type="compositionally biased region" description="Basic and acidic residues" evidence="1">
    <location>
        <begin position="290"/>
        <end position="299"/>
    </location>
</feature>
<feature type="region of interest" description="Disordered" evidence="1">
    <location>
        <begin position="277"/>
        <end position="332"/>
    </location>
</feature>
<gene>
    <name evidence="3" type="ORF">CDD82_6067</name>
</gene>
<dbReference type="OrthoDB" id="5385189at2759"/>
<feature type="transmembrane region" description="Helical" evidence="2">
    <location>
        <begin position="119"/>
        <end position="137"/>
    </location>
</feature>
<name>A0A2C5ZW57_9HYPO</name>
<dbReference type="SUPFAM" id="SSF48371">
    <property type="entry name" value="ARM repeat"/>
    <property type="match status" value="1"/>
</dbReference>
<keyword evidence="2" id="KW-0472">Membrane</keyword>
<accession>A0A2C5ZW57</accession>
<dbReference type="InterPro" id="IPR016024">
    <property type="entry name" value="ARM-type_fold"/>
</dbReference>
<keyword evidence="2" id="KW-1133">Transmembrane helix</keyword>
<comment type="caution">
    <text evidence="3">The sequence shown here is derived from an EMBL/GenBank/DDBJ whole genome shotgun (WGS) entry which is preliminary data.</text>
</comment>
<feature type="transmembrane region" description="Helical" evidence="2">
    <location>
        <begin position="16"/>
        <end position="37"/>
    </location>
</feature>
<feature type="compositionally biased region" description="Polar residues" evidence="1">
    <location>
        <begin position="278"/>
        <end position="288"/>
    </location>
</feature>
<keyword evidence="2" id="KW-0812">Transmembrane</keyword>
<evidence type="ECO:0000256" key="2">
    <source>
        <dbReference type="SAM" id="Phobius"/>
    </source>
</evidence>
<evidence type="ECO:0000313" key="4">
    <source>
        <dbReference type="Proteomes" id="UP000224854"/>
    </source>
</evidence>
<evidence type="ECO:0008006" key="5">
    <source>
        <dbReference type="Google" id="ProtNLM"/>
    </source>
</evidence>
<dbReference type="Proteomes" id="UP000224854">
    <property type="component" value="Unassembled WGS sequence"/>
</dbReference>
<sequence>MDWNSAFAAFVRDERLHAAAIGLAAFGIVSTMLTVLAKIRDANEIAPVEPKTQYITQETEDALPNTTLDTLLQHPNVSIRDVATRILCDRAINNKETLDILLHGLAQEKYDHRIKSLRALNLLMGLSSSIYAAFVGFSSSSLHLAFSDPDYMLRLHKQNAYFFIVCCLEHCLNDCPVPDLSDSHWDEYQLRDKAEKLCLALAYQLCSTHGARRLAKAGFVEKWLAKQDWGTQPEMRVVRFAMYMGRKKNRIVEVVNKLRQSHSGMRALRNAKLLKKPCQNSLPNSPRSRQLRESSVEQRRLRRQHREAMVLNDGTRPLGQADIIERDHDSPV</sequence>
<reference evidence="3 4" key="1">
    <citation type="submission" date="2017-06" db="EMBL/GenBank/DDBJ databases">
        <title>Ant-infecting Ophiocordyceps genomes reveal a high diversity of potential behavioral manipulation genes and a possible major role for enterotoxins.</title>
        <authorList>
            <person name="De Bekker C."/>
            <person name="Evans H.C."/>
            <person name="Brachmann A."/>
            <person name="Hughes D.P."/>
        </authorList>
    </citation>
    <scope>NUCLEOTIDE SEQUENCE [LARGE SCALE GENOMIC DNA]</scope>
    <source>
        <strain evidence="3 4">1348a</strain>
    </source>
</reference>
<organism evidence="3 4">
    <name type="scientific">Ophiocordyceps australis</name>
    <dbReference type="NCBI Taxonomy" id="1399860"/>
    <lineage>
        <taxon>Eukaryota</taxon>
        <taxon>Fungi</taxon>
        <taxon>Dikarya</taxon>
        <taxon>Ascomycota</taxon>
        <taxon>Pezizomycotina</taxon>
        <taxon>Sordariomycetes</taxon>
        <taxon>Hypocreomycetidae</taxon>
        <taxon>Hypocreales</taxon>
        <taxon>Ophiocordycipitaceae</taxon>
        <taxon>Ophiocordyceps</taxon>
    </lineage>
</organism>
<dbReference type="AlphaFoldDB" id="A0A2C5ZW57"/>
<evidence type="ECO:0000256" key="1">
    <source>
        <dbReference type="SAM" id="MobiDB-lite"/>
    </source>
</evidence>